<dbReference type="Proteomes" id="UP001164653">
    <property type="component" value="Chromosome"/>
</dbReference>
<gene>
    <name evidence="3" type="ORF">ON006_01470</name>
</gene>
<proteinExistence type="predicted"/>
<dbReference type="InterPro" id="IPR013783">
    <property type="entry name" value="Ig-like_fold"/>
</dbReference>
<feature type="domain" description="Secretion system C-terminal sorting" evidence="2">
    <location>
        <begin position="209"/>
        <end position="286"/>
    </location>
</feature>
<sequence length="289" mass="32204">MKKRSIVNFGRILYVLLSISSFGVYAQTASRPVSKIPGWEGNLPKPFKSEVQQRIMNAQGRTGPQYYEKMYGVKSDFIKREGATLRTLIDCSQLTCDLSSLPVTLLSFNGERINANEVALAWETTSETNNAGFDIERSLTTPVNFEKVGFVDGNGNSANVKTYRLTDRNSSENVSYYRLKQLDFDGKFEYSRIVAVKGFKELLSLVPTPNPGSQSSGFLQVKGNDKSGKLQLTIVDVKGTVVYKNDQLVLDNSKKILLSRLPELAWGMYIAKIVSGEQHSTVTFVIAER</sequence>
<reference evidence="3" key="1">
    <citation type="submission" date="2022-11" db="EMBL/GenBank/DDBJ databases">
        <title>Dyadobacter pollutisoli sp. nov., isolated from plastic dumped soil.</title>
        <authorList>
            <person name="Kim J.M."/>
            <person name="Kim K.R."/>
            <person name="Lee J.K."/>
            <person name="Hao L."/>
            <person name="Jeon C.O."/>
        </authorList>
    </citation>
    <scope>NUCLEOTIDE SEQUENCE</scope>
    <source>
        <strain evidence="3">U1</strain>
    </source>
</reference>
<dbReference type="EMBL" id="CP112998">
    <property type="protein sequence ID" value="WAC12637.1"/>
    <property type="molecule type" value="Genomic_DNA"/>
</dbReference>
<dbReference type="KEGG" id="dpf:ON006_01470"/>
<dbReference type="Pfam" id="PF18962">
    <property type="entry name" value="Por_Secre_tail"/>
    <property type="match status" value="1"/>
</dbReference>
<dbReference type="NCBIfam" id="TIGR04183">
    <property type="entry name" value="Por_Secre_tail"/>
    <property type="match status" value="1"/>
</dbReference>
<keyword evidence="4" id="KW-1185">Reference proteome</keyword>
<protein>
    <submittedName>
        <fullName evidence="3">T9SS type A sorting domain-containing protein</fullName>
    </submittedName>
</protein>
<evidence type="ECO:0000259" key="2">
    <source>
        <dbReference type="Pfam" id="PF18962"/>
    </source>
</evidence>
<feature type="signal peptide" evidence="1">
    <location>
        <begin position="1"/>
        <end position="26"/>
    </location>
</feature>
<feature type="chain" id="PRO_5038638027" evidence="1">
    <location>
        <begin position="27"/>
        <end position="289"/>
    </location>
</feature>
<dbReference type="AlphaFoldDB" id="A0A9E8NCT5"/>
<dbReference type="RefSeq" id="WP_244823337.1">
    <property type="nucleotide sequence ID" value="NZ_CP112998.1"/>
</dbReference>
<evidence type="ECO:0000313" key="4">
    <source>
        <dbReference type="Proteomes" id="UP001164653"/>
    </source>
</evidence>
<keyword evidence="1" id="KW-0732">Signal</keyword>
<name>A0A9E8NCT5_9BACT</name>
<organism evidence="3 4">
    <name type="scientific">Dyadobacter pollutisoli</name>
    <dbReference type="NCBI Taxonomy" id="2910158"/>
    <lineage>
        <taxon>Bacteria</taxon>
        <taxon>Pseudomonadati</taxon>
        <taxon>Bacteroidota</taxon>
        <taxon>Cytophagia</taxon>
        <taxon>Cytophagales</taxon>
        <taxon>Spirosomataceae</taxon>
        <taxon>Dyadobacter</taxon>
    </lineage>
</organism>
<dbReference type="Gene3D" id="2.60.40.10">
    <property type="entry name" value="Immunoglobulins"/>
    <property type="match status" value="1"/>
</dbReference>
<dbReference type="InterPro" id="IPR026444">
    <property type="entry name" value="Secre_tail"/>
</dbReference>
<evidence type="ECO:0000313" key="3">
    <source>
        <dbReference type="EMBL" id="WAC12637.1"/>
    </source>
</evidence>
<evidence type="ECO:0000256" key="1">
    <source>
        <dbReference type="SAM" id="SignalP"/>
    </source>
</evidence>
<accession>A0A9E8NCT5</accession>